<organism evidence="3 4">
    <name type="scientific">Clohesyomyces aquaticus</name>
    <dbReference type="NCBI Taxonomy" id="1231657"/>
    <lineage>
        <taxon>Eukaryota</taxon>
        <taxon>Fungi</taxon>
        <taxon>Dikarya</taxon>
        <taxon>Ascomycota</taxon>
        <taxon>Pezizomycotina</taxon>
        <taxon>Dothideomycetes</taxon>
        <taxon>Pleosporomycetidae</taxon>
        <taxon>Pleosporales</taxon>
        <taxon>Lindgomycetaceae</taxon>
        <taxon>Clohesyomyces</taxon>
    </lineage>
</organism>
<feature type="compositionally biased region" description="Basic residues" evidence="2">
    <location>
        <begin position="333"/>
        <end position="350"/>
    </location>
</feature>
<reference evidence="3 4" key="1">
    <citation type="submission" date="2016-07" db="EMBL/GenBank/DDBJ databases">
        <title>Pervasive Adenine N6-methylation of Active Genes in Fungi.</title>
        <authorList>
            <consortium name="DOE Joint Genome Institute"/>
            <person name="Mondo S.J."/>
            <person name="Dannebaum R.O."/>
            <person name="Kuo R.C."/>
            <person name="Labutti K."/>
            <person name="Haridas S."/>
            <person name="Kuo A."/>
            <person name="Salamov A."/>
            <person name="Ahrendt S.R."/>
            <person name="Lipzen A."/>
            <person name="Sullivan W."/>
            <person name="Andreopoulos W.B."/>
            <person name="Clum A."/>
            <person name="Lindquist E."/>
            <person name="Daum C."/>
            <person name="Ramamoorthy G.K."/>
            <person name="Gryganskyi A."/>
            <person name="Culley D."/>
            <person name="Magnuson J.K."/>
            <person name="James T.Y."/>
            <person name="O'Malley M.A."/>
            <person name="Stajich J.E."/>
            <person name="Spatafora J.W."/>
            <person name="Visel A."/>
            <person name="Grigoriev I.V."/>
        </authorList>
    </citation>
    <scope>NUCLEOTIDE SEQUENCE [LARGE SCALE GENOMIC DNA]</scope>
    <source>
        <strain evidence="3 4">CBS 115471</strain>
    </source>
</reference>
<evidence type="ECO:0000313" key="3">
    <source>
        <dbReference type="EMBL" id="ORY04013.1"/>
    </source>
</evidence>
<gene>
    <name evidence="3" type="ORF">BCR34DRAFT_491922</name>
</gene>
<dbReference type="STRING" id="1231657.A0A1Y1Z145"/>
<comment type="caution">
    <text evidence="3">The sequence shown here is derived from an EMBL/GenBank/DDBJ whole genome shotgun (WGS) entry which is preliminary data.</text>
</comment>
<evidence type="ECO:0000256" key="2">
    <source>
        <dbReference type="SAM" id="MobiDB-lite"/>
    </source>
</evidence>
<feature type="region of interest" description="Disordered" evidence="2">
    <location>
        <begin position="310"/>
        <end position="357"/>
    </location>
</feature>
<proteinExistence type="predicted"/>
<keyword evidence="1" id="KW-0175">Coiled coil</keyword>
<keyword evidence="4" id="KW-1185">Reference proteome</keyword>
<sequence length="357" mass="39960">MPCAEFFAGLCDVQLQTGRAATPETRSMFSSKAAIQHLIDESSLTFAPGLAGMIQSPNAPSVQQLRACSVMLTKDDLRSKWIVYLQYYRKGPHWYICCGKSTNLKAAQERIRDYVKNSSTIPQSIKDLAKTGFQHMGHTILAAVDIPFDGADRIYTSALVTMFEATFATGFWAYTPLTLGSVTPLRFWEEVPWSGPCSHSALMEIDFANLKDDLPNLDELRLARIEHQSLASKEYKSSEKGQVAMEKYKDSLKEAYRTNEEFREKRLQYSKQCTADGKQAIARTKYKASEKYKSTEAAYKASGALAESKSKYAKSDKNKAAQAKYAASEKKGKVAAKRRQAKYRAKKKLARMQASGH</sequence>
<dbReference type="OrthoDB" id="3756789at2759"/>
<dbReference type="AlphaFoldDB" id="A0A1Y1Z145"/>
<name>A0A1Y1Z145_9PLEO</name>
<protein>
    <submittedName>
        <fullName evidence="3">Uncharacterized protein</fullName>
    </submittedName>
</protein>
<evidence type="ECO:0000313" key="4">
    <source>
        <dbReference type="Proteomes" id="UP000193144"/>
    </source>
</evidence>
<dbReference type="EMBL" id="MCFA01000140">
    <property type="protein sequence ID" value="ORY04013.1"/>
    <property type="molecule type" value="Genomic_DNA"/>
</dbReference>
<accession>A0A1Y1Z145</accession>
<evidence type="ECO:0000256" key="1">
    <source>
        <dbReference type="SAM" id="Coils"/>
    </source>
</evidence>
<dbReference type="Proteomes" id="UP000193144">
    <property type="component" value="Unassembled WGS sequence"/>
</dbReference>
<feature type="coiled-coil region" evidence="1">
    <location>
        <begin position="245"/>
        <end position="272"/>
    </location>
</feature>
<feature type="compositionally biased region" description="Basic and acidic residues" evidence="2">
    <location>
        <begin position="310"/>
        <end position="319"/>
    </location>
</feature>